<feature type="transmembrane region" description="Helical" evidence="1">
    <location>
        <begin position="204"/>
        <end position="231"/>
    </location>
</feature>
<dbReference type="PANTHER" id="PTHR43471">
    <property type="entry name" value="ABC TRANSPORTER PERMEASE"/>
    <property type="match status" value="1"/>
</dbReference>
<accession>A0AAJ4R7G1</accession>
<comment type="caution">
    <text evidence="2">The sequence shown here is derived from an EMBL/GenBank/DDBJ whole genome shotgun (WGS) entry which is preliminary data.</text>
</comment>
<feature type="transmembrane region" description="Helical" evidence="1">
    <location>
        <begin position="139"/>
        <end position="165"/>
    </location>
</feature>
<dbReference type="EMBL" id="RJJC01000001">
    <property type="protein sequence ID" value="RNJ25769.1"/>
    <property type="molecule type" value="Genomic_DNA"/>
</dbReference>
<name>A0AAJ4R7G1_9EURY</name>
<keyword evidence="1" id="KW-1133">Transmembrane helix</keyword>
<feature type="transmembrane region" description="Helical" evidence="1">
    <location>
        <begin position="61"/>
        <end position="81"/>
    </location>
</feature>
<dbReference type="Proteomes" id="UP000270581">
    <property type="component" value="Unassembled WGS sequence"/>
</dbReference>
<evidence type="ECO:0000256" key="1">
    <source>
        <dbReference type="SAM" id="Phobius"/>
    </source>
</evidence>
<keyword evidence="1" id="KW-0812">Transmembrane</keyword>
<keyword evidence="3" id="KW-1185">Reference proteome</keyword>
<feature type="transmembrane region" description="Helical" evidence="1">
    <location>
        <begin position="87"/>
        <end position="106"/>
    </location>
</feature>
<organism evidence="2 3">
    <name type="scientific">Halosegnis longus</name>
    <dbReference type="NCBI Taxonomy" id="2216012"/>
    <lineage>
        <taxon>Archaea</taxon>
        <taxon>Methanobacteriati</taxon>
        <taxon>Methanobacteriota</taxon>
        <taxon>Stenosarchaea group</taxon>
        <taxon>Halobacteria</taxon>
        <taxon>Halobacteriales</taxon>
        <taxon>Natronomonadaceae</taxon>
        <taxon>Halosegnis</taxon>
    </lineage>
</organism>
<protein>
    <submittedName>
        <fullName evidence="2">ABC transporter permease</fullName>
    </submittedName>
</protein>
<evidence type="ECO:0000313" key="3">
    <source>
        <dbReference type="Proteomes" id="UP000270581"/>
    </source>
</evidence>
<feature type="transmembrane region" description="Helical" evidence="1">
    <location>
        <begin position="280"/>
        <end position="302"/>
    </location>
</feature>
<dbReference type="Pfam" id="PF12679">
    <property type="entry name" value="ABC2_membrane_2"/>
    <property type="match status" value="1"/>
</dbReference>
<evidence type="ECO:0000313" key="2">
    <source>
        <dbReference type="EMBL" id="RNJ25769.1"/>
    </source>
</evidence>
<dbReference type="GO" id="GO:0140359">
    <property type="term" value="F:ABC-type transporter activity"/>
    <property type="evidence" value="ECO:0007669"/>
    <property type="project" value="InterPro"/>
</dbReference>
<keyword evidence="1" id="KW-0472">Membrane</keyword>
<reference evidence="2 3" key="1">
    <citation type="submission" date="2018-11" db="EMBL/GenBank/DDBJ databases">
        <title>Genome sequences of Natronomonas sp. CBA1133.</title>
        <authorList>
            <person name="Roh S.W."/>
            <person name="Cha I.-T."/>
        </authorList>
    </citation>
    <scope>NUCLEOTIDE SEQUENCE [LARGE SCALE GENOMIC DNA]</scope>
    <source>
        <strain evidence="2 3">CBA1133</strain>
    </source>
</reference>
<sequence>MWARRWPSCSCWRGSSARSSVATVASGGRTYEPPRRRWSTVSWRVIARNDLRAARRARGTWGLVAVFLLAYLGLAGAFLYGTPEFTPYVDVLGFAFALLVPLLAIVSGYESVIGERTSGAAALTLSFPHSRLDLAVGKVVARTAVIAGAIALGTLLSGVVTAVAFDGFDPLALLGLGVVSIAYAAVFVALATGLSMGLATTRRVITAAFGAYLGLVVFWTQFVDIVALIIFRMNAAVIAADPPTWAVLAKFLSPNVSASYLLGEVVNVGPVPAVAVQNEAWFVSPAVAVVVLAAWGLVPFAVGYRRFRRSDL</sequence>
<dbReference type="AlphaFoldDB" id="A0AAJ4R7G1"/>
<dbReference type="PANTHER" id="PTHR43471:SF1">
    <property type="entry name" value="ABC TRANSPORTER PERMEASE PROTEIN NOSY-RELATED"/>
    <property type="match status" value="1"/>
</dbReference>
<dbReference type="GO" id="GO:0005886">
    <property type="term" value="C:plasma membrane"/>
    <property type="evidence" value="ECO:0007669"/>
    <property type="project" value="UniProtKB-SubCell"/>
</dbReference>
<feature type="transmembrane region" description="Helical" evidence="1">
    <location>
        <begin position="171"/>
        <end position="192"/>
    </location>
</feature>
<gene>
    <name evidence="2" type="ORF">Nmn1133_03060</name>
</gene>
<proteinExistence type="predicted"/>